<dbReference type="Gene3D" id="1.25.40.990">
    <property type="match status" value="1"/>
</dbReference>
<sequence>MADFLDEDSMMEEDNGQGPSQPQSVFAQPPPSGQSVFMNPPAVPAVAAQQTSPVNFSAQSNNVTLDGGGPSSGFRATSRVAQRQAGLPDNKFFELKAQRPALMQQYIAEGKMMDPEKKYRLEEAFDIVGTCQDMCPEFERHEREAQHSLQEWEKIPGTEFVNHKKAVKRYRRAAADDPKPMPCDLRPPKVLMKTLNYLFYDLMLREGLEKTYSFVRDRTRSIRTDLQFQNIKDMQSVEIHEPIARFHLVACHQLCEAGGVDFRQELEQLRKTLQSLFEMYPTCREQHNPAPNEAEFTAYYLLTHVLDGKVPSKVHRHLEKAPHVRDHPYMLLAWKIHKLISDAQDDNVRDKEKLNAFYQFFATIADRGTPYLVACAVHPSLPEIRKMAIRKFNWRTPTEKGRLETYPALMDVVKRFGYDNEEKARDDLERYGSRVLEFQGRMVVEIGRDIVVDPVTGRRTVPRDSPGTFDGTKGAPKATVEHRLIEAKLGRGLGKEELLNTFLKQIGGEVPELAEPVPDPVPTLSTATTPTAAQQPMQPFSGLPGPSMNESFHGAGPSMSQQQLPVGQSVFQLQPPAQQSVFQQQPPVGQSVFHSQPPVGQPAFQQQPPAGQSAFQAQPAGPSLFQPAPAPPQQPAPLYSFVGRASRATHGSGTPLQSPHPPAHPQPQNTYARHVQMGPPGLSHPAMQQNGANAHDAASVMPQQPAVPESAPAAAPLTAPTDVPGVQSQYQTDTQMEPETPSAMPSGAGPSSFPGLGASLSSRFSAMAQKPSPASSASASGTSTPLNEASAGPPTPDNGRGGPSTPAPFTTQLPRPSARPGIVGHMPSVTDLVTLAEGESSDTPPPTSIITFGSPGLPSTLFSPMDQRSPVGSTTTSGTSTPSNLASRHSTFNAVPSAPSTLAPLTVQTGLPAVVATPTPAPLSIQTGLPAAAATPTPAVVSTPKATRQSPITQFFPPIASWQQHAEPEQPEHPAQPAQSEQPAQPATQANRTQRQPSPQVLTPPTPAVTPPVEGPKRDKGKQPIRESQTEAEQRVPEKPRGSSPFVFGAESPLKKFGDGLLMEKSMENEPAGIRLREIVESHERTVEAARKSREYREAVANIPGRDDWGTFTDDDDIFVPTRPRFNIAEIALPCLLKGENFKAEAGQMKIVSFKLAISFPVERYSTTAGLRFAHAFRKWLGIAFHEQCYLAGNGSEAKSYGNGMAKIGDVQCTSIVQEVKVDMREDVMRRDQPNSEALCSGTNVAFFQFAVLDEEFDANNFWEYERRRFQGFMKTLPSQAQKLGHKIPLILLHWAIPENVEGFESTAKDVLWQGLTEDEVPFNNLIWINIPTGGNRSVMDYDLREKLATGIEKAAEVCPLAPEIKFGAYHTKLEHKLMDEWEKGLTDTIQMRFPSSSAMHLTRNAITFNVIVNNFNDCLRAFEEIVAGVENETVGFPAGEFKLLGDKVEVWWNARERLEKFRGLLGKFRFPEMTVATGEIPELEEKGKDLKDVVRPIWRMYYWFGVRFGKALDLPDKDIFQLMGDLHNLFWEYCGKDLDKAPFPFERLAHFFIRHMLTTLEATFQSKEELNKLAYCPNIAHRHTNNAVNSMNDRITEWIDEYVVGWKSEVREEEPFRTPQEKRSRLEAQALGLPVKSEGRKSWVGVDDDGERRSPGKRKMTYNRYDVSPSPKKTRLSEPATPMLMAVSPSANPFLKSPYGASPLANPFLERTPSKRKHDGEDEEDSLPNKSPRLETETDEKSAGPSQTAEEKDMELDNTVEEQKRAWEQSIAEFCVEVEASNARIQAMYTPKPVPEELKQYLY</sequence>
<dbReference type="InterPro" id="IPR045107">
    <property type="entry name" value="SAC3/GANP/THP3"/>
</dbReference>
<name>A0AAD5SDX4_9FUNG</name>
<feature type="compositionally biased region" description="Basic and acidic residues" evidence="1">
    <location>
        <begin position="1733"/>
        <end position="1743"/>
    </location>
</feature>
<dbReference type="InterPro" id="IPR005062">
    <property type="entry name" value="SAC3/GANP/THP3_conserved"/>
</dbReference>
<comment type="caution">
    <text evidence="3">The sequence shown here is derived from an EMBL/GenBank/DDBJ whole genome shotgun (WGS) entry which is preliminary data.</text>
</comment>
<feature type="compositionally biased region" description="Low complexity" evidence="1">
    <location>
        <begin position="741"/>
        <end position="785"/>
    </location>
</feature>
<evidence type="ECO:0000313" key="3">
    <source>
        <dbReference type="EMBL" id="KAJ3051865.1"/>
    </source>
</evidence>
<accession>A0AAD5SDX4</accession>
<organism evidence="3 4">
    <name type="scientific">Rhizophlyctis rosea</name>
    <dbReference type="NCBI Taxonomy" id="64517"/>
    <lineage>
        <taxon>Eukaryota</taxon>
        <taxon>Fungi</taxon>
        <taxon>Fungi incertae sedis</taxon>
        <taxon>Chytridiomycota</taxon>
        <taxon>Chytridiomycota incertae sedis</taxon>
        <taxon>Chytridiomycetes</taxon>
        <taxon>Rhizophlyctidales</taxon>
        <taxon>Rhizophlyctidaceae</taxon>
        <taxon>Rhizophlyctis</taxon>
    </lineage>
</organism>
<feature type="region of interest" description="Disordered" evidence="1">
    <location>
        <begin position="1705"/>
        <end position="1764"/>
    </location>
</feature>
<dbReference type="PANTHER" id="PTHR12436:SF3">
    <property type="entry name" value="GERMINAL-CENTER ASSOCIATED NUCLEAR PROTEIN"/>
    <property type="match status" value="1"/>
</dbReference>
<reference evidence="3" key="1">
    <citation type="submission" date="2020-05" db="EMBL/GenBank/DDBJ databases">
        <title>Phylogenomic resolution of chytrid fungi.</title>
        <authorList>
            <person name="Stajich J.E."/>
            <person name="Amses K."/>
            <person name="Simmons R."/>
            <person name="Seto K."/>
            <person name="Myers J."/>
            <person name="Bonds A."/>
            <person name="Quandt C.A."/>
            <person name="Barry K."/>
            <person name="Liu P."/>
            <person name="Grigoriev I."/>
            <person name="Longcore J.E."/>
            <person name="James T.Y."/>
        </authorList>
    </citation>
    <scope>NUCLEOTIDE SEQUENCE</scope>
    <source>
        <strain evidence="3">JEL0318</strain>
    </source>
</reference>
<evidence type="ECO:0000256" key="1">
    <source>
        <dbReference type="SAM" id="MobiDB-lite"/>
    </source>
</evidence>
<feature type="compositionally biased region" description="Polar residues" evidence="1">
    <location>
        <begin position="726"/>
        <end position="737"/>
    </location>
</feature>
<feature type="region of interest" description="Disordered" evidence="1">
    <location>
        <begin position="1"/>
        <end position="42"/>
    </location>
</feature>
<feature type="region of interest" description="Disordered" evidence="1">
    <location>
        <begin position="457"/>
        <end position="476"/>
    </location>
</feature>
<feature type="region of interest" description="Disordered" evidence="1">
    <location>
        <begin position="866"/>
        <end position="887"/>
    </location>
</feature>
<dbReference type="EMBL" id="JADGJD010000350">
    <property type="protein sequence ID" value="KAJ3051865.1"/>
    <property type="molecule type" value="Genomic_DNA"/>
</dbReference>
<feature type="compositionally biased region" description="Basic and acidic residues" evidence="1">
    <location>
        <begin position="1015"/>
        <end position="1041"/>
    </location>
</feature>
<proteinExistence type="predicted"/>
<evidence type="ECO:0000259" key="2">
    <source>
        <dbReference type="Pfam" id="PF03399"/>
    </source>
</evidence>
<feature type="compositionally biased region" description="Low complexity" evidence="1">
    <location>
        <begin position="702"/>
        <end position="721"/>
    </location>
</feature>
<feature type="domain" description="SAC3/GANP/THP3 conserved" evidence="2">
    <location>
        <begin position="134"/>
        <end position="435"/>
    </location>
</feature>
<feature type="compositionally biased region" description="Pro residues" evidence="1">
    <location>
        <begin position="1002"/>
        <end position="1014"/>
    </location>
</feature>
<evidence type="ECO:0000313" key="4">
    <source>
        <dbReference type="Proteomes" id="UP001212841"/>
    </source>
</evidence>
<feature type="region of interest" description="Disordered" evidence="1">
    <location>
        <begin position="963"/>
        <end position="1051"/>
    </location>
</feature>
<feature type="compositionally biased region" description="Polar residues" evidence="1">
    <location>
        <begin position="17"/>
        <end position="26"/>
    </location>
</feature>
<dbReference type="Pfam" id="PF03399">
    <property type="entry name" value="SAC3_GANP"/>
    <property type="match status" value="1"/>
</dbReference>
<protein>
    <recommendedName>
        <fullName evidence="2">SAC3/GANP/THP3 conserved domain-containing protein</fullName>
    </recommendedName>
</protein>
<dbReference type="Proteomes" id="UP001212841">
    <property type="component" value="Unassembled WGS sequence"/>
</dbReference>
<dbReference type="GO" id="GO:0070390">
    <property type="term" value="C:transcription export complex 2"/>
    <property type="evidence" value="ECO:0007669"/>
    <property type="project" value="TreeGrafter"/>
</dbReference>
<keyword evidence="4" id="KW-1185">Reference proteome</keyword>
<feature type="region of interest" description="Disordered" evidence="1">
    <location>
        <begin position="512"/>
        <end position="563"/>
    </location>
</feature>
<feature type="region of interest" description="Disordered" evidence="1">
    <location>
        <begin position="1640"/>
        <end position="1680"/>
    </location>
</feature>
<feature type="region of interest" description="Disordered" evidence="1">
    <location>
        <begin position="578"/>
        <end position="822"/>
    </location>
</feature>
<dbReference type="GO" id="GO:0006406">
    <property type="term" value="P:mRNA export from nucleus"/>
    <property type="evidence" value="ECO:0007669"/>
    <property type="project" value="TreeGrafter"/>
</dbReference>
<feature type="compositionally biased region" description="Acidic residues" evidence="1">
    <location>
        <begin position="1"/>
        <end position="15"/>
    </location>
</feature>
<feature type="compositionally biased region" description="Low complexity" evidence="1">
    <location>
        <begin position="869"/>
        <end position="883"/>
    </location>
</feature>
<dbReference type="GO" id="GO:0005737">
    <property type="term" value="C:cytoplasm"/>
    <property type="evidence" value="ECO:0007669"/>
    <property type="project" value="TreeGrafter"/>
</dbReference>
<feature type="compositionally biased region" description="Low complexity" evidence="1">
    <location>
        <begin position="522"/>
        <end position="539"/>
    </location>
</feature>
<dbReference type="PANTHER" id="PTHR12436">
    <property type="entry name" value="80 KDA MCM3-ASSOCIATED PROTEIN"/>
    <property type="match status" value="1"/>
</dbReference>
<feature type="compositionally biased region" description="Low complexity" evidence="1">
    <location>
        <begin position="578"/>
        <end position="627"/>
    </location>
</feature>
<gene>
    <name evidence="3" type="ORF">HK097_007137</name>
</gene>
<feature type="compositionally biased region" description="Low complexity" evidence="1">
    <location>
        <begin position="973"/>
        <end position="990"/>
    </location>
</feature>